<sequence length="621" mass="70460">MWAPYLLLLATFLGCAILAKFVPAVNLSMSAIVRRFEPRAFPVGSAFEHNKFALLRIVFGLVLLMRELNVYSLLLNSERLSPVGLWSGAAVLTSALLTVGFASQWALLFLIGAMWQHGEVVVGTSTLGTDVGAILAVLLFLVNAGKHLSIDAILLKRRPAFHIAGLYYKGVPNADAVFYAKFTALASYWAVCVYSVVIHLNEPAWMDGSAGPLLLSNNFMATWHEQFSALFTFSENAVALAKGSLWLMMLWYPAVLPFVLLGGWFRRYVIIWGVLFFALSLFGLQLGWLAEIEIVLWLALFWSFAGTDQSHTLEVLYDDRCNLCDKTVQVITLFDVFGRIYLKPLSKNRALLDELGLDMSEALTDLYGVRTQDRALFRGYDFYFELTRTLILLWPLLPFLWLGRVLWVGPQIYRFVALRRTRLFGVCELPRQKFSHPQSELSTSRFPQVVALQVCALLLFYFAAIPAPHLGWNGISNLGARAAQIYGITPIDVFNKTDLRMAENWFVLDSIDFEERVPVFESDGSRLSMHASDRIYFGHTLRFRRQVIGDEVCQFQAWQPMLQYLSRVYLQQRSAAPGEYHFSYTQFHQPLVNAKDIAQNQFKQVSSRSLCELDYSVAYLK</sequence>
<reference evidence="2 3" key="1">
    <citation type="submission" date="2016-10" db="EMBL/GenBank/DDBJ databases">
        <title>Hydorgenophaga sp. LPB0072 isolated from gastropod.</title>
        <authorList>
            <person name="Kim E."/>
            <person name="Yi H."/>
        </authorList>
    </citation>
    <scope>NUCLEOTIDE SEQUENCE [LARGE SCALE GENOMIC DNA]</scope>
    <source>
        <strain evidence="2 3">LPB0072</strain>
    </source>
</reference>
<dbReference type="Pfam" id="PF04134">
    <property type="entry name" value="DCC1-like"/>
    <property type="match status" value="1"/>
</dbReference>
<name>A0A1D8NUB2_9BURK</name>
<organism evidence="2 3">
    <name type="scientific">Hydrogenophaga crassostreae</name>
    <dbReference type="NCBI Taxonomy" id="1763535"/>
    <lineage>
        <taxon>Bacteria</taxon>
        <taxon>Pseudomonadati</taxon>
        <taxon>Pseudomonadota</taxon>
        <taxon>Betaproteobacteria</taxon>
        <taxon>Burkholderiales</taxon>
        <taxon>Comamonadaceae</taxon>
        <taxon>Hydrogenophaga</taxon>
    </lineage>
</organism>
<evidence type="ECO:0000313" key="3">
    <source>
        <dbReference type="Proteomes" id="UP000185680"/>
    </source>
</evidence>
<dbReference type="AlphaFoldDB" id="A0A1D8NUB2"/>
<feature type="transmembrane region" description="Helical" evidence="1">
    <location>
        <begin position="54"/>
        <end position="74"/>
    </location>
</feature>
<feature type="transmembrane region" description="Helical" evidence="1">
    <location>
        <begin position="131"/>
        <end position="155"/>
    </location>
</feature>
<accession>A0A1D8NUB2</accession>
<gene>
    <name evidence="2" type="ORF">LPB072_07085</name>
</gene>
<proteinExistence type="predicted"/>
<keyword evidence="1" id="KW-0472">Membrane</keyword>
<evidence type="ECO:0008006" key="4">
    <source>
        <dbReference type="Google" id="ProtNLM"/>
    </source>
</evidence>
<feature type="transmembrane region" description="Helical" evidence="1">
    <location>
        <begin position="449"/>
        <end position="467"/>
    </location>
</feature>
<feature type="transmembrane region" description="Helical" evidence="1">
    <location>
        <begin position="391"/>
        <end position="413"/>
    </location>
</feature>
<dbReference type="EMBL" id="CP017476">
    <property type="protein sequence ID" value="AOW12643.1"/>
    <property type="molecule type" value="Genomic_DNA"/>
</dbReference>
<evidence type="ECO:0000256" key="1">
    <source>
        <dbReference type="SAM" id="Phobius"/>
    </source>
</evidence>
<dbReference type="OrthoDB" id="7023433at2"/>
<protein>
    <recommendedName>
        <fullName evidence="4">DUF393 domain-containing protein</fullName>
    </recommendedName>
</protein>
<keyword evidence="1" id="KW-0812">Transmembrane</keyword>
<dbReference type="InterPro" id="IPR007263">
    <property type="entry name" value="DCC1-like"/>
</dbReference>
<keyword evidence="1" id="KW-1133">Transmembrane helix</keyword>
<dbReference type="STRING" id="1763535.LPB072_07085"/>
<feature type="transmembrane region" description="Helical" evidence="1">
    <location>
        <begin position="176"/>
        <end position="197"/>
    </location>
</feature>
<dbReference type="KEGG" id="hyl:LPB072_07085"/>
<feature type="transmembrane region" description="Helical" evidence="1">
    <location>
        <begin position="243"/>
        <end position="261"/>
    </location>
</feature>
<feature type="transmembrane region" description="Helical" evidence="1">
    <location>
        <begin position="86"/>
        <end position="111"/>
    </location>
</feature>
<evidence type="ECO:0000313" key="2">
    <source>
        <dbReference type="EMBL" id="AOW12643.1"/>
    </source>
</evidence>
<feature type="transmembrane region" description="Helical" evidence="1">
    <location>
        <begin position="268"/>
        <end position="290"/>
    </location>
</feature>
<dbReference type="GO" id="GO:0015035">
    <property type="term" value="F:protein-disulfide reductase activity"/>
    <property type="evidence" value="ECO:0007669"/>
    <property type="project" value="InterPro"/>
</dbReference>
<dbReference type="Proteomes" id="UP000185680">
    <property type="component" value="Chromosome"/>
</dbReference>